<reference evidence="1 2" key="1">
    <citation type="journal article" date="2023" name="Nat. Commun.">
        <title>Origin of minicircular mitochondrial genomes in red algae.</title>
        <authorList>
            <person name="Lee Y."/>
            <person name="Cho C.H."/>
            <person name="Lee Y.M."/>
            <person name="Park S.I."/>
            <person name="Yang J.H."/>
            <person name="West J.A."/>
            <person name="Bhattacharya D."/>
            <person name="Yoon H.S."/>
        </authorList>
    </citation>
    <scope>NUCLEOTIDE SEQUENCE [LARGE SCALE GENOMIC DNA]</scope>
    <source>
        <strain evidence="1 2">CCMP1338</strain>
        <tissue evidence="1">Whole cell</tissue>
    </source>
</reference>
<dbReference type="PANTHER" id="PTHR34290">
    <property type="entry name" value="SI:CH73-390P7.2"/>
    <property type="match status" value="1"/>
</dbReference>
<dbReference type="GO" id="GO:0015035">
    <property type="term" value="F:protein-disulfide reductase activity"/>
    <property type="evidence" value="ECO:0007669"/>
    <property type="project" value="InterPro"/>
</dbReference>
<dbReference type="EMBL" id="JAMWBK010000009">
    <property type="protein sequence ID" value="KAJ8902061.1"/>
    <property type="molecule type" value="Genomic_DNA"/>
</dbReference>
<evidence type="ECO:0000313" key="2">
    <source>
        <dbReference type="Proteomes" id="UP001157974"/>
    </source>
</evidence>
<gene>
    <name evidence="1" type="ORF">NDN08_006469</name>
</gene>
<proteinExistence type="predicted"/>
<comment type="caution">
    <text evidence="1">The sequence shown here is derived from an EMBL/GenBank/DDBJ whole genome shotgun (WGS) entry which is preliminary data.</text>
</comment>
<sequence length="97" mass="10963">MARIHAVLPDNKPVVGVEAFRLVYTRLGMGWLYSFTKIPVLKRVAEGIYNFWADRRTQLTKGKTLEQAIEEHEKLLKDIETCSIPSSKSSGSGWPAE</sequence>
<dbReference type="PANTHER" id="PTHR34290:SF2">
    <property type="entry name" value="OS04G0668800 PROTEIN"/>
    <property type="match status" value="1"/>
</dbReference>
<organism evidence="1 2">
    <name type="scientific">Rhodosorus marinus</name>
    <dbReference type="NCBI Taxonomy" id="101924"/>
    <lineage>
        <taxon>Eukaryota</taxon>
        <taxon>Rhodophyta</taxon>
        <taxon>Stylonematophyceae</taxon>
        <taxon>Stylonematales</taxon>
        <taxon>Stylonemataceae</taxon>
        <taxon>Rhodosorus</taxon>
    </lineage>
</organism>
<evidence type="ECO:0000313" key="1">
    <source>
        <dbReference type="EMBL" id="KAJ8902061.1"/>
    </source>
</evidence>
<dbReference type="AlphaFoldDB" id="A0AAV8UHT8"/>
<accession>A0AAV8UHT8</accession>
<name>A0AAV8UHT8_9RHOD</name>
<protein>
    <submittedName>
        <fullName evidence="1">Uncharacterized protein</fullName>
    </submittedName>
</protein>
<dbReference type="Pfam" id="PF04134">
    <property type="entry name" value="DCC1-like"/>
    <property type="match status" value="1"/>
</dbReference>
<dbReference type="Proteomes" id="UP001157974">
    <property type="component" value="Unassembled WGS sequence"/>
</dbReference>
<dbReference type="InterPro" id="IPR007263">
    <property type="entry name" value="DCC1-like"/>
</dbReference>
<dbReference type="InterPro" id="IPR044691">
    <property type="entry name" value="DCC1_Trx"/>
</dbReference>
<keyword evidence="2" id="KW-1185">Reference proteome</keyword>